<feature type="transmembrane region" description="Helical" evidence="1">
    <location>
        <begin position="32"/>
        <end position="56"/>
    </location>
</feature>
<comment type="caution">
    <text evidence="2">The sequence shown here is derived from an EMBL/GenBank/DDBJ whole genome shotgun (WGS) entry which is preliminary data.</text>
</comment>
<keyword evidence="1" id="KW-0472">Membrane</keyword>
<keyword evidence="3" id="KW-1185">Reference proteome</keyword>
<evidence type="ECO:0000313" key="2">
    <source>
        <dbReference type="EMBL" id="GHO45893.1"/>
    </source>
</evidence>
<feature type="transmembrane region" description="Helical" evidence="1">
    <location>
        <begin position="136"/>
        <end position="157"/>
    </location>
</feature>
<dbReference type="AlphaFoldDB" id="A0A8J3I376"/>
<sequence length="211" mass="22682">MAGIEPMSTEHSSPPHVPRSQAHVLTWRTRDILVLAALSLVFGLVIIFVSGLYGLLSMAFSHALAGAIFSSFFLIPGLATPYILRRPGAAFLGQVLIGFVQFPFDPGGWTSLTIYIMLGILYELPFLVTRYRNYHLLTLISGGIISNLLVLTIAGLAAGGFHIAPSIIIAAYVLIFVSGTIGPWLAKLLADTIVKTGVLSSYAISDHTEQI</sequence>
<organism evidence="2 3">
    <name type="scientific">Ktedonospora formicarum</name>
    <dbReference type="NCBI Taxonomy" id="2778364"/>
    <lineage>
        <taxon>Bacteria</taxon>
        <taxon>Bacillati</taxon>
        <taxon>Chloroflexota</taxon>
        <taxon>Ktedonobacteria</taxon>
        <taxon>Ktedonobacterales</taxon>
        <taxon>Ktedonobacteraceae</taxon>
        <taxon>Ktedonospora</taxon>
    </lineage>
</organism>
<feature type="transmembrane region" description="Helical" evidence="1">
    <location>
        <begin position="104"/>
        <end position="124"/>
    </location>
</feature>
<feature type="transmembrane region" description="Helical" evidence="1">
    <location>
        <begin position="163"/>
        <end position="186"/>
    </location>
</feature>
<keyword evidence="1" id="KW-0812">Transmembrane</keyword>
<proteinExistence type="predicted"/>
<evidence type="ECO:0000313" key="3">
    <source>
        <dbReference type="Proteomes" id="UP000612362"/>
    </source>
</evidence>
<protein>
    <submittedName>
        <fullName evidence="2">Thiamine ABC transporter permease</fullName>
    </submittedName>
</protein>
<keyword evidence="1" id="KW-1133">Transmembrane helix</keyword>
<gene>
    <name evidence="2" type="ORF">KSX_40560</name>
</gene>
<dbReference type="Proteomes" id="UP000612362">
    <property type="component" value="Unassembled WGS sequence"/>
</dbReference>
<accession>A0A8J3I376</accession>
<dbReference type="Pfam" id="PF09819">
    <property type="entry name" value="ABC_cobalt"/>
    <property type="match status" value="1"/>
</dbReference>
<name>A0A8J3I376_9CHLR</name>
<feature type="transmembrane region" description="Helical" evidence="1">
    <location>
        <begin position="63"/>
        <end position="84"/>
    </location>
</feature>
<reference evidence="2" key="1">
    <citation type="submission" date="2020-10" db="EMBL/GenBank/DDBJ databases">
        <title>Taxonomic study of unclassified bacteria belonging to the class Ktedonobacteria.</title>
        <authorList>
            <person name="Yabe S."/>
            <person name="Wang C.M."/>
            <person name="Zheng Y."/>
            <person name="Sakai Y."/>
            <person name="Cavaletti L."/>
            <person name="Monciardini P."/>
            <person name="Donadio S."/>
        </authorList>
    </citation>
    <scope>NUCLEOTIDE SEQUENCE</scope>
    <source>
        <strain evidence="2">SOSP1-1</strain>
    </source>
</reference>
<dbReference type="EMBL" id="BNJF01000002">
    <property type="protein sequence ID" value="GHO45893.1"/>
    <property type="molecule type" value="Genomic_DNA"/>
</dbReference>
<dbReference type="InterPro" id="IPR017195">
    <property type="entry name" value="ABC_thiamin-permease_prd"/>
</dbReference>
<evidence type="ECO:0000256" key="1">
    <source>
        <dbReference type="SAM" id="Phobius"/>
    </source>
</evidence>